<dbReference type="GO" id="GO:0005829">
    <property type="term" value="C:cytosol"/>
    <property type="evidence" value="ECO:0007669"/>
    <property type="project" value="TreeGrafter"/>
</dbReference>
<evidence type="ECO:0000313" key="8">
    <source>
        <dbReference type="Proteomes" id="UP000188551"/>
    </source>
</evidence>
<feature type="domain" description="Inosine/uridine-preferring nucleoside hydrolase" evidence="4">
    <location>
        <begin position="35"/>
        <end position="321"/>
    </location>
</feature>
<dbReference type="InterPro" id="IPR036452">
    <property type="entry name" value="Ribo_hydro-like"/>
</dbReference>
<evidence type="ECO:0000313" key="7">
    <source>
        <dbReference type="Proteomes" id="UP000014137"/>
    </source>
</evidence>
<dbReference type="Gene3D" id="3.90.245.10">
    <property type="entry name" value="Ribonucleoside hydrolase-like"/>
    <property type="match status" value="1"/>
</dbReference>
<feature type="chain" id="PRO_5004023819" evidence="3">
    <location>
        <begin position="27"/>
        <end position="360"/>
    </location>
</feature>
<dbReference type="GO" id="GO:0008477">
    <property type="term" value="F:purine nucleosidase activity"/>
    <property type="evidence" value="ECO:0007669"/>
    <property type="project" value="TreeGrafter"/>
</dbReference>
<reference evidence="6 8" key="2">
    <citation type="submission" date="2017-02" db="EMBL/GenBank/DDBJ databases">
        <title>Amycolatopsis azurea DSM 43854 draft genome.</title>
        <authorList>
            <person name="Mayilraj S."/>
        </authorList>
    </citation>
    <scope>NUCLEOTIDE SEQUENCE [LARGE SCALE GENOMIC DNA]</scope>
    <source>
        <strain evidence="6 8">DSM 43854</strain>
    </source>
</reference>
<reference evidence="5 7" key="1">
    <citation type="submission" date="2012-10" db="EMBL/GenBank/DDBJ databases">
        <title>Genome assembly of Amycolatopsis azurea DSM 43854.</title>
        <authorList>
            <person name="Khatri I."/>
            <person name="Kaur I."/>
            <person name="Subramanian S."/>
            <person name="Mayilraj S."/>
        </authorList>
    </citation>
    <scope>NUCLEOTIDE SEQUENCE [LARGE SCALE GENOMIC DNA]</scope>
    <source>
        <strain evidence="5 7">DSM 43854</strain>
    </source>
</reference>
<proteinExistence type="predicted"/>
<dbReference type="Proteomes" id="UP000188551">
    <property type="component" value="Unassembled WGS sequence"/>
</dbReference>
<accession>M2QPA5</accession>
<dbReference type="PANTHER" id="PTHR12304:SF46">
    <property type="entry name" value="INOSINE-ADENOSINE-GUANOSINE-NUCLEOSIDE HYDROLASE"/>
    <property type="match status" value="1"/>
</dbReference>
<dbReference type="Pfam" id="PF01156">
    <property type="entry name" value="IU_nuc_hydro"/>
    <property type="match status" value="1"/>
</dbReference>
<sequence>MFSSRAVVAVLLACVVGAAAAPAASAAPASSPVPVVYDGDSDFADIATLAYLCQAHKQRRIDLRAVTVTNNGAGIPGRALTHVRTALGKCGLSGIPVADGSDTGVNPMPADGRAWTESILNGALGDASVPDRPSPVRASTLLAATVLESARPVVVIATGPLTNVAKAMDVPGVAQRISRLAVMGGAFDVPGNVFGPDAGKFDGTQEVNMWLDPASADKAFAGLRRVDIVPLDATNDVPITPSYVERLGREGRTVEAKLVHAIVTQPDLAPYVQDGSAYWWDALASSEVLDAVSPVKLRRAKVDVRQDGAAAGRTFVTPKGTSQYVGYDADPVAWENGFLKMLNGQGFRPAMRTPTILRAL</sequence>
<feature type="signal peptide" evidence="3">
    <location>
        <begin position="1"/>
        <end position="26"/>
    </location>
</feature>
<gene>
    <name evidence="6" type="ORF">B0293_28260</name>
    <name evidence="5" type="ORF">C791_0893</name>
</gene>
<keyword evidence="2" id="KW-0326">Glycosidase</keyword>
<dbReference type="EMBL" id="ANMG01000012">
    <property type="protein sequence ID" value="EMD28506.1"/>
    <property type="molecule type" value="Genomic_DNA"/>
</dbReference>
<dbReference type="EMBL" id="MUXN01000022">
    <property type="protein sequence ID" value="OOC03453.1"/>
    <property type="molecule type" value="Genomic_DNA"/>
</dbReference>
<evidence type="ECO:0000259" key="4">
    <source>
        <dbReference type="Pfam" id="PF01156"/>
    </source>
</evidence>
<evidence type="ECO:0000313" key="5">
    <source>
        <dbReference type="EMBL" id="EMD28506.1"/>
    </source>
</evidence>
<protein>
    <submittedName>
        <fullName evidence="5 6">Nucleoside hydrolase</fullName>
    </submittedName>
</protein>
<dbReference type="GO" id="GO:0006152">
    <property type="term" value="P:purine nucleoside catabolic process"/>
    <property type="evidence" value="ECO:0007669"/>
    <property type="project" value="TreeGrafter"/>
</dbReference>
<dbReference type="Proteomes" id="UP000014137">
    <property type="component" value="Unassembled WGS sequence"/>
</dbReference>
<evidence type="ECO:0000313" key="6">
    <source>
        <dbReference type="EMBL" id="OOC03453.1"/>
    </source>
</evidence>
<dbReference type="AlphaFoldDB" id="M2QPA5"/>
<dbReference type="OrthoDB" id="9797882at2"/>
<organism evidence="5 7">
    <name type="scientific">Amycolatopsis azurea DSM 43854</name>
    <dbReference type="NCBI Taxonomy" id="1238180"/>
    <lineage>
        <taxon>Bacteria</taxon>
        <taxon>Bacillati</taxon>
        <taxon>Actinomycetota</taxon>
        <taxon>Actinomycetes</taxon>
        <taxon>Pseudonocardiales</taxon>
        <taxon>Pseudonocardiaceae</taxon>
        <taxon>Amycolatopsis</taxon>
    </lineage>
</organism>
<dbReference type="SUPFAM" id="SSF53590">
    <property type="entry name" value="Nucleoside hydrolase"/>
    <property type="match status" value="1"/>
</dbReference>
<dbReference type="InterPro" id="IPR001910">
    <property type="entry name" value="Inosine/uridine_hydrolase_dom"/>
</dbReference>
<dbReference type="RefSeq" id="WP_005153366.1">
    <property type="nucleotide sequence ID" value="NZ_ANMG01000012.1"/>
</dbReference>
<evidence type="ECO:0000256" key="3">
    <source>
        <dbReference type="SAM" id="SignalP"/>
    </source>
</evidence>
<comment type="caution">
    <text evidence="5">The sequence shown here is derived from an EMBL/GenBank/DDBJ whole genome shotgun (WGS) entry which is preliminary data.</text>
</comment>
<evidence type="ECO:0000256" key="1">
    <source>
        <dbReference type="ARBA" id="ARBA00022801"/>
    </source>
</evidence>
<evidence type="ECO:0000256" key="2">
    <source>
        <dbReference type="ARBA" id="ARBA00023295"/>
    </source>
</evidence>
<keyword evidence="8" id="KW-1185">Reference proteome</keyword>
<keyword evidence="3" id="KW-0732">Signal</keyword>
<dbReference type="PANTHER" id="PTHR12304">
    <property type="entry name" value="INOSINE-URIDINE PREFERRING NUCLEOSIDE HYDROLASE"/>
    <property type="match status" value="1"/>
</dbReference>
<dbReference type="InterPro" id="IPR023186">
    <property type="entry name" value="IUNH"/>
</dbReference>
<dbReference type="PATRIC" id="fig|1238180.3.peg.1774"/>
<keyword evidence="1 5" id="KW-0378">Hydrolase</keyword>
<name>M2QPA5_9PSEU</name>